<protein>
    <submittedName>
        <fullName evidence="10">ABC transporter permease</fullName>
    </submittedName>
</protein>
<dbReference type="InterPro" id="IPR051447">
    <property type="entry name" value="Lipoprotein-release_system"/>
</dbReference>
<dbReference type="PANTHER" id="PTHR30489:SF0">
    <property type="entry name" value="LIPOPROTEIN-RELEASING SYSTEM TRANSMEMBRANE PROTEIN LOLE"/>
    <property type="match status" value="1"/>
</dbReference>
<feature type="transmembrane region" description="Helical" evidence="7">
    <location>
        <begin position="803"/>
        <end position="827"/>
    </location>
</feature>
<evidence type="ECO:0000256" key="4">
    <source>
        <dbReference type="ARBA" id="ARBA00022692"/>
    </source>
</evidence>
<evidence type="ECO:0000313" key="11">
    <source>
        <dbReference type="Proteomes" id="UP000670475"/>
    </source>
</evidence>
<dbReference type="Pfam" id="PF12704">
    <property type="entry name" value="MacB_PCD"/>
    <property type="match status" value="1"/>
</dbReference>
<feature type="transmembrane region" description="Helical" evidence="7">
    <location>
        <begin position="847"/>
        <end position="869"/>
    </location>
</feature>
<evidence type="ECO:0000256" key="2">
    <source>
        <dbReference type="ARBA" id="ARBA00005236"/>
    </source>
</evidence>
<feature type="transmembrane region" description="Helical" evidence="7">
    <location>
        <begin position="520"/>
        <end position="540"/>
    </location>
</feature>
<feature type="transmembrane region" description="Helical" evidence="7">
    <location>
        <begin position="416"/>
        <end position="436"/>
    </location>
</feature>
<sequence length="886" mass="91788">MIVAWLGGLLRRRTGRLLATVAGIAVSVCLVASLGAFLTASKSQMTHRAQQAVAVDWQVEVQPGASAHAVLSQVRADSGTKTALPVGYARTTAFSSSSGGASQRTGAGMLLGLPNGYQKAFPGEIRRLTGSPTGVLLAQQTAANLHAAPGDTVQVRLPGTGRAVSVHIDGVVELPQADSLFQKVGAPPQAQPAAPPDNVLLMPSRQFAALVKKAAAADPSAVTTQIHVNRDAPLPADPSGAYQSVTHAAHNLEARASGGALVGDNLGAALGAAREDALYAQILFLFLGLPGAVLAAVLTAAVTGAGAERRRGEQALLRLRGLRPRQVLGLAALEAGTVGLAGGLLGIGAAAVLGQTAFGTAAFGATGLSAALWFGAAVVVGLAVAASAVLVPALRELRSSTVADARRSASTHRSPWWMRYCLDFALIAISLLVFWASSGDQYALVLAPEGVPRISVSYWAFFGPALLWGGAALLLWRLATLALTHGRRVLGRLNRPLTGNLSGMAAALLTRRRRPLARSVVVLALALAFAASTATFNATYAQQAEADAQLTNGADVAVTEPPGAHVGPKPASRLHVQGVRHVEPLQHRFAYVGSDLQDLYGVRPHSITSATSLQDSYFAGGTAQQLMDKLAKHPDSLLLSAETVRDFQLKPGDTVKLRIQDGRTHRLRTVPFHYAGVVKEFPTAPSDSFFVANASYVAKVTGSDAVGTFLVDTGGTHQKAVADRLRHTVGTNAQVTDITQTRSKVGTSLTSVDLSGLTRIELVFAILLAAGAGGLVLALGLAERRRTFAIATVLGAKRRQLRGLVLGEAALVTAGGLIGGGVIGWVLSQMLVKVLSGVFDPPPAALAVPWPYLALAVLTSVAAVAGAALNGARRSRRPAVEELRDL</sequence>
<feature type="transmembrane region" description="Helical" evidence="7">
    <location>
        <begin position="372"/>
        <end position="395"/>
    </location>
</feature>
<organism evidence="10 11">
    <name type="scientific">Streptomyces montanisoli</name>
    <dbReference type="NCBI Taxonomy" id="2798581"/>
    <lineage>
        <taxon>Bacteria</taxon>
        <taxon>Bacillati</taxon>
        <taxon>Actinomycetota</taxon>
        <taxon>Actinomycetes</taxon>
        <taxon>Kitasatosporales</taxon>
        <taxon>Streptomycetaceae</taxon>
        <taxon>Streptomyces</taxon>
    </lineage>
</organism>
<evidence type="ECO:0000259" key="8">
    <source>
        <dbReference type="Pfam" id="PF02687"/>
    </source>
</evidence>
<feature type="transmembrane region" description="Helical" evidence="7">
    <location>
        <begin position="762"/>
        <end position="782"/>
    </location>
</feature>
<dbReference type="EMBL" id="JAGIQL010000045">
    <property type="protein sequence ID" value="MBP0458556.1"/>
    <property type="molecule type" value="Genomic_DNA"/>
</dbReference>
<feature type="transmembrane region" description="Helical" evidence="7">
    <location>
        <begin position="327"/>
        <end position="352"/>
    </location>
</feature>
<dbReference type="PANTHER" id="PTHR30489">
    <property type="entry name" value="LIPOPROTEIN-RELEASING SYSTEM TRANSMEMBRANE PROTEIN LOLE"/>
    <property type="match status" value="1"/>
</dbReference>
<keyword evidence="6 7" id="KW-0472">Membrane</keyword>
<proteinExistence type="inferred from homology"/>
<dbReference type="AlphaFoldDB" id="A0A940RVS8"/>
<keyword evidence="4 7" id="KW-0812">Transmembrane</keyword>
<feature type="domain" description="ABC3 transporter permease C-terminal" evidence="8">
    <location>
        <begin position="292"/>
        <end position="395"/>
    </location>
</feature>
<feature type="domain" description="ABC3 transporter permease C-terminal" evidence="8">
    <location>
        <begin position="762"/>
        <end position="869"/>
    </location>
</feature>
<comment type="similarity">
    <text evidence="2">Belongs to the ABC-4 integral membrane protein family. LolC/E subfamily.</text>
</comment>
<evidence type="ECO:0000256" key="7">
    <source>
        <dbReference type="SAM" id="Phobius"/>
    </source>
</evidence>
<reference evidence="10" key="1">
    <citation type="submission" date="2021-03" db="EMBL/GenBank/DDBJ databases">
        <title>Whole genome sequence of Streptomyces bomunensis MMS17-BM035.</title>
        <authorList>
            <person name="Lee J.H."/>
        </authorList>
    </citation>
    <scope>NUCLEOTIDE SEQUENCE</scope>
    <source>
        <strain evidence="10">MMS17-BM035</strain>
    </source>
</reference>
<dbReference type="Pfam" id="PF02687">
    <property type="entry name" value="FtsX"/>
    <property type="match status" value="2"/>
</dbReference>
<name>A0A940RVS8_9ACTN</name>
<feature type="domain" description="MacB-like periplasmic core" evidence="9">
    <location>
        <begin position="18"/>
        <end position="218"/>
    </location>
</feature>
<keyword evidence="3" id="KW-1003">Cell membrane</keyword>
<dbReference type="InterPro" id="IPR003838">
    <property type="entry name" value="ABC3_permease_C"/>
</dbReference>
<feature type="transmembrane region" description="Helical" evidence="7">
    <location>
        <begin position="17"/>
        <end position="38"/>
    </location>
</feature>
<keyword evidence="11" id="KW-1185">Reference proteome</keyword>
<comment type="subcellular location">
    <subcellularLocation>
        <location evidence="1">Cell membrane</location>
        <topology evidence="1">Multi-pass membrane protein</topology>
    </subcellularLocation>
</comment>
<keyword evidence="5 7" id="KW-1133">Transmembrane helix</keyword>
<evidence type="ECO:0000256" key="3">
    <source>
        <dbReference type="ARBA" id="ARBA00022475"/>
    </source>
</evidence>
<feature type="transmembrane region" description="Helical" evidence="7">
    <location>
        <begin position="456"/>
        <end position="478"/>
    </location>
</feature>
<gene>
    <name evidence="10" type="ORF">JFN87_13740</name>
</gene>
<evidence type="ECO:0000256" key="6">
    <source>
        <dbReference type="ARBA" id="ARBA00023136"/>
    </source>
</evidence>
<evidence type="ECO:0000256" key="5">
    <source>
        <dbReference type="ARBA" id="ARBA00022989"/>
    </source>
</evidence>
<evidence type="ECO:0000256" key="1">
    <source>
        <dbReference type="ARBA" id="ARBA00004651"/>
    </source>
</evidence>
<evidence type="ECO:0000259" key="9">
    <source>
        <dbReference type="Pfam" id="PF12704"/>
    </source>
</evidence>
<dbReference type="InterPro" id="IPR025857">
    <property type="entry name" value="MacB_PCD"/>
</dbReference>
<accession>A0A940RVS8</accession>
<comment type="caution">
    <text evidence="10">The sequence shown here is derived from an EMBL/GenBank/DDBJ whole genome shotgun (WGS) entry which is preliminary data.</text>
</comment>
<dbReference type="GO" id="GO:0098797">
    <property type="term" value="C:plasma membrane protein complex"/>
    <property type="evidence" value="ECO:0007669"/>
    <property type="project" value="TreeGrafter"/>
</dbReference>
<dbReference type="Proteomes" id="UP000670475">
    <property type="component" value="Unassembled WGS sequence"/>
</dbReference>
<dbReference type="GO" id="GO:0044874">
    <property type="term" value="P:lipoprotein localization to outer membrane"/>
    <property type="evidence" value="ECO:0007669"/>
    <property type="project" value="TreeGrafter"/>
</dbReference>
<evidence type="ECO:0000313" key="10">
    <source>
        <dbReference type="EMBL" id="MBP0458556.1"/>
    </source>
</evidence>
<feature type="transmembrane region" description="Helical" evidence="7">
    <location>
        <begin position="282"/>
        <end position="306"/>
    </location>
</feature>
<dbReference type="RefSeq" id="WP_209340311.1">
    <property type="nucleotide sequence ID" value="NZ_JAGIQL010000045.1"/>
</dbReference>